<dbReference type="InterPro" id="IPR011262">
    <property type="entry name" value="DNA-dir_RNA_pol_insert"/>
</dbReference>
<evidence type="ECO:0000256" key="11">
    <source>
        <dbReference type="HAMAP-Rule" id="MF_00059"/>
    </source>
</evidence>
<dbReference type="Gene3D" id="2.170.120.12">
    <property type="entry name" value="DNA-directed RNA polymerase, insert domain"/>
    <property type="match status" value="1"/>
</dbReference>
<feature type="domain" description="DNA-directed RNA polymerase RpoA/D/Rpb3-type" evidence="12">
    <location>
        <begin position="23"/>
        <end position="234"/>
    </location>
</feature>
<dbReference type="EMBL" id="CP034861">
    <property type="protein sequence ID" value="QCI24531.1"/>
    <property type="molecule type" value="Genomic_DNA"/>
</dbReference>
<evidence type="ECO:0000259" key="12">
    <source>
        <dbReference type="SMART" id="SM00662"/>
    </source>
</evidence>
<dbReference type="Pfam" id="PF01000">
    <property type="entry name" value="RNA_pol_A_bac"/>
    <property type="match status" value="1"/>
</dbReference>
<dbReference type="GO" id="GO:0000428">
    <property type="term" value="C:DNA-directed RNA polymerase complex"/>
    <property type="evidence" value="ECO:0007669"/>
    <property type="project" value="UniProtKB-KW"/>
</dbReference>
<dbReference type="Proteomes" id="UP000298673">
    <property type="component" value="Chromosome"/>
</dbReference>
<keyword evidence="4 11" id="KW-0240">DNA-directed RNA polymerase</keyword>
<dbReference type="SUPFAM" id="SSF47789">
    <property type="entry name" value="C-terminal domain of RNA polymerase alpha subunit"/>
    <property type="match status" value="1"/>
</dbReference>
<dbReference type="InterPro" id="IPR011773">
    <property type="entry name" value="DNA-dir_RpoA"/>
</dbReference>
<dbReference type="SUPFAM" id="SSF56553">
    <property type="entry name" value="Insert subdomain of RNA polymerase alpha subunit"/>
    <property type="match status" value="1"/>
</dbReference>
<keyword evidence="6 11" id="KW-0548">Nucleotidyltransferase</keyword>
<dbReference type="CDD" id="cd06928">
    <property type="entry name" value="RNAP_alpha_NTD"/>
    <property type="match status" value="1"/>
</dbReference>
<comment type="similarity">
    <text evidence="1 11">Belongs to the RNA polymerase alpha chain family.</text>
</comment>
<comment type="catalytic activity">
    <reaction evidence="10 11">
        <text>RNA(n) + a ribonucleoside 5'-triphosphate = RNA(n+1) + diphosphate</text>
        <dbReference type="Rhea" id="RHEA:21248"/>
        <dbReference type="Rhea" id="RHEA-COMP:14527"/>
        <dbReference type="Rhea" id="RHEA-COMP:17342"/>
        <dbReference type="ChEBI" id="CHEBI:33019"/>
        <dbReference type="ChEBI" id="CHEBI:61557"/>
        <dbReference type="ChEBI" id="CHEBI:140395"/>
        <dbReference type="EC" id="2.7.7.6"/>
    </reaction>
</comment>
<evidence type="ECO:0000256" key="8">
    <source>
        <dbReference type="ARBA" id="ARBA00032524"/>
    </source>
</evidence>
<feature type="region of interest" description="Alpha N-terminal domain (alpha-NTD)" evidence="11">
    <location>
        <begin position="1"/>
        <end position="235"/>
    </location>
</feature>
<dbReference type="InterPro" id="IPR036643">
    <property type="entry name" value="RNApol_insert_sf"/>
</dbReference>
<evidence type="ECO:0000256" key="6">
    <source>
        <dbReference type="ARBA" id="ARBA00022695"/>
    </source>
</evidence>
<dbReference type="Gene3D" id="3.30.1360.10">
    <property type="entry name" value="RNA polymerase, RBP11-like subunit"/>
    <property type="match status" value="1"/>
</dbReference>
<organism evidence="13 14">
    <name type="scientific">Buchnera aphidicola</name>
    <name type="common">Muscaphis stroyani</name>
    <dbReference type="NCBI Taxonomy" id="1241869"/>
    <lineage>
        <taxon>Bacteria</taxon>
        <taxon>Pseudomonadati</taxon>
        <taxon>Pseudomonadota</taxon>
        <taxon>Gammaproteobacteria</taxon>
        <taxon>Enterobacterales</taxon>
        <taxon>Erwiniaceae</taxon>
        <taxon>Buchnera</taxon>
    </lineage>
</organism>
<dbReference type="GO" id="GO:0006351">
    <property type="term" value="P:DNA-templated transcription"/>
    <property type="evidence" value="ECO:0007669"/>
    <property type="project" value="UniProtKB-UniRule"/>
</dbReference>
<evidence type="ECO:0000313" key="13">
    <source>
        <dbReference type="EMBL" id="QCI24531.1"/>
    </source>
</evidence>
<dbReference type="Pfam" id="PF01193">
    <property type="entry name" value="RNA_pol_L"/>
    <property type="match status" value="1"/>
</dbReference>
<dbReference type="SUPFAM" id="SSF55257">
    <property type="entry name" value="RBP11-like subunits of RNA polymerase"/>
    <property type="match status" value="1"/>
</dbReference>
<comment type="function">
    <text evidence="11">DNA-dependent RNA polymerase catalyzes the transcription of DNA into RNA using the four ribonucleoside triphosphates as substrates.</text>
</comment>
<dbReference type="InterPro" id="IPR011263">
    <property type="entry name" value="DNA-dir_RNA_pol_RpoA/D/Rpb3"/>
</dbReference>
<dbReference type="Gene3D" id="1.10.150.20">
    <property type="entry name" value="5' to 3' exonuclease, C-terminal subdomain"/>
    <property type="match status" value="1"/>
</dbReference>
<evidence type="ECO:0000256" key="5">
    <source>
        <dbReference type="ARBA" id="ARBA00022679"/>
    </source>
</evidence>
<dbReference type="SMART" id="SM00662">
    <property type="entry name" value="RPOLD"/>
    <property type="match status" value="1"/>
</dbReference>
<evidence type="ECO:0000256" key="7">
    <source>
        <dbReference type="ARBA" id="ARBA00023163"/>
    </source>
</evidence>
<accession>A0A4D6YD53</accession>
<dbReference type="FunFam" id="1.10.150.20:FF:000001">
    <property type="entry name" value="DNA-directed RNA polymerase subunit alpha"/>
    <property type="match status" value="1"/>
</dbReference>
<dbReference type="RefSeq" id="WP_158343842.1">
    <property type="nucleotide sequence ID" value="NZ_CP034861.1"/>
</dbReference>
<name>A0A4D6YD53_9GAMM</name>
<dbReference type="GO" id="GO:0003899">
    <property type="term" value="F:DNA-directed RNA polymerase activity"/>
    <property type="evidence" value="ECO:0007669"/>
    <property type="project" value="UniProtKB-UniRule"/>
</dbReference>
<dbReference type="EC" id="2.7.7.6" evidence="2 11"/>
<dbReference type="InterPro" id="IPR036603">
    <property type="entry name" value="RBP11-like"/>
</dbReference>
<evidence type="ECO:0000256" key="9">
    <source>
        <dbReference type="ARBA" id="ARBA00033070"/>
    </source>
</evidence>
<comment type="domain">
    <text evidence="11">The N-terminal domain is essential for RNAP assembly and basal transcription, whereas the C-terminal domain is involved in interaction with transcriptional regulators and with upstream promoter elements.</text>
</comment>
<dbReference type="GO" id="GO:0005737">
    <property type="term" value="C:cytoplasm"/>
    <property type="evidence" value="ECO:0007669"/>
    <property type="project" value="UniProtKB-ARBA"/>
</dbReference>
<dbReference type="NCBIfam" id="NF003513">
    <property type="entry name" value="PRK05182.1-2"/>
    <property type="match status" value="1"/>
</dbReference>
<dbReference type="GO" id="GO:0046983">
    <property type="term" value="F:protein dimerization activity"/>
    <property type="evidence" value="ECO:0007669"/>
    <property type="project" value="InterPro"/>
</dbReference>
<comment type="subunit">
    <text evidence="11">Homodimer. The RNAP catalytic core consists of 2 alpha, 1 beta, 1 beta' and 1 omega subunit. When a sigma factor is associated with the core the holoenzyme is formed, which can initiate transcription.</text>
</comment>
<keyword evidence="5 11" id="KW-0808">Transferase</keyword>
<evidence type="ECO:0000256" key="4">
    <source>
        <dbReference type="ARBA" id="ARBA00022478"/>
    </source>
</evidence>
<protein>
    <recommendedName>
        <fullName evidence="3 11">DNA-directed RNA polymerase subunit alpha</fullName>
        <shortName evidence="11">RNAP subunit alpha</shortName>
        <ecNumber evidence="2 11">2.7.7.6</ecNumber>
    </recommendedName>
    <alternativeName>
        <fullName evidence="9 11">RNA polymerase subunit alpha</fullName>
    </alternativeName>
    <alternativeName>
        <fullName evidence="8 11">Transcriptase subunit alpha</fullName>
    </alternativeName>
</protein>
<sequence>MQSSVMGFLKPRLVDIEQISITHTKVTLEPLERGFGHTLGNALRRILLSSMPGCAVTEVEIDGVLHEYSTKEGIQEDILEILLNLKGLAIKVYGKDEVFLTLNKSGVGSVTAADIIHDGDVEIIKPEHVICHLTYEKASIKMRIKVQRGRGYMPASSRVHIEDDARPIGCLLVDACYSPIDRISYNVEAARVEKRTDLDKLIIEMETNGTIDPEEAIRRAATILSDQLESFVDLRDIREPEVKEEKPEFEPILLRPVDDLELTVRSANCLKAESIHYIGDLVQKTEVELLKTPNLGKKSLTEIKDILASRNLSLGMKLENWPPLDLSDQS</sequence>
<evidence type="ECO:0000256" key="1">
    <source>
        <dbReference type="ARBA" id="ARBA00007123"/>
    </source>
</evidence>
<evidence type="ECO:0000313" key="14">
    <source>
        <dbReference type="Proteomes" id="UP000298673"/>
    </source>
</evidence>
<reference evidence="13 14" key="2">
    <citation type="submission" date="2019-05" db="EMBL/GenBank/DDBJ databases">
        <title>Genome evolution of the obligate endosymbiont Buchnera aphidicola.</title>
        <authorList>
            <person name="Moran N.A."/>
        </authorList>
    </citation>
    <scope>NUCLEOTIDE SEQUENCE [LARGE SCALE GENOMIC DNA]</scope>
    <source>
        <strain evidence="13 14">Mst</strain>
    </source>
</reference>
<dbReference type="NCBIfam" id="NF003519">
    <property type="entry name" value="PRK05182.2-5"/>
    <property type="match status" value="1"/>
</dbReference>
<evidence type="ECO:0000256" key="10">
    <source>
        <dbReference type="ARBA" id="ARBA00048552"/>
    </source>
</evidence>
<reference evidence="13 14" key="1">
    <citation type="submission" date="2018-12" db="EMBL/GenBank/DDBJ databases">
        <authorList>
            <person name="Chong R.A."/>
        </authorList>
    </citation>
    <scope>NUCLEOTIDE SEQUENCE [LARGE SCALE GENOMIC DNA]</scope>
    <source>
        <strain evidence="13 14">Mst</strain>
    </source>
</reference>
<evidence type="ECO:0000256" key="2">
    <source>
        <dbReference type="ARBA" id="ARBA00012418"/>
    </source>
</evidence>
<dbReference type="HAMAP" id="MF_00059">
    <property type="entry name" value="RNApol_bact_RpoA"/>
    <property type="match status" value="1"/>
</dbReference>
<dbReference type="OrthoDB" id="9805706at2"/>
<dbReference type="FunFam" id="2.170.120.12:FF:000001">
    <property type="entry name" value="DNA-directed RNA polymerase subunit alpha"/>
    <property type="match status" value="1"/>
</dbReference>
<keyword evidence="7 11" id="KW-0804">Transcription</keyword>
<dbReference type="NCBIfam" id="TIGR02027">
    <property type="entry name" value="rpoA"/>
    <property type="match status" value="1"/>
</dbReference>
<gene>
    <name evidence="11" type="primary">rpoA</name>
    <name evidence="13" type="ORF">D9V75_02405</name>
</gene>
<feature type="region of interest" description="Alpha C-terminal domain (alpha-CTD)" evidence="11">
    <location>
        <begin position="249"/>
        <end position="330"/>
    </location>
</feature>
<dbReference type="Pfam" id="PF03118">
    <property type="entry name" value="RNA_pol_A_CTD"/>
    <property type="match status" value="1"/>
</dbReference>
<proteinExistence type="inferred from homology"/>
<evidence type="ECO:0000256" key="3">
    <source>
        <dbReference type="ARBA" id="ARBA00015972"/>
    </source>
</evidence>
<dbReference type="GO" id="GO:0003677">
    <property type="term" value="F:DNA binding"/>
    <property type="evidence" value="ECO:0007669"/>
    <property type="project" value="UniProtKB-UniRule"/>
</dbReference>
<dbReference type="AlphaFoldDB" id="A0A4D6YD53"/>
<dbReference type="InterPro" id="IPR011260">
    <property type="entry name" value="RNAP_asu_C"/>
</dbReference>